<sequence length="504" mass="55950">MGIWNRRQNLQETNMELTFEDKDAIGRNKILIVAYLISTLLSIGSLKLGNGASFMSWLNLTFFMNLVTLISISYLHYQKKAIHYIAYISVFCMCSTLILQVLFYPSSGSFFTVYYLLILSMITLKYLLNIFTMILGTGMTIYLSNIQSDSIQLSTADKRSAIVMFILVCVMIILLLRVTNTLMKNMRAARDQSDRLIAEQSEQKEQLLRNVVVVTGNIGDITQAVEDNTASFEQMNVAFQEISSGAAAQVDSTYSINESIKQMGTMIQQMSSSTETLLSKTDETNQLSETGKSKVETLSHAINDFKQEIDAMSLDIQGLTERMHHTTQFSQTIQEIASQTNLLSLNASIEAARAGEHGRGFAVVATEIRKLAEVSADSAEQISSQLHGFSGLMNETLLRMNQIAERMQQSSELTHETFDAFASIKDAIDGLLQISEGYRSSIHDVEQFSGSIDESTSHLASVNEETSATLEELSATLQSLLSNNQNSLENIKHAQGNLKSIVTI</sequence>
<reference evidence="6 7" key="1">
    <citation type="journal article" date="2014" name="Genome Announc.">
        <title>Draft Genome Sequence of Paenibacillus pini JCM 16418T, Isolated from the Rhizosphere of Pine Tree.</title>
        <authorList>
            <person name="Yuki M."/>
            <person name="Oshima K."/>
            <person name="Suda W."/>
            <person name="Oshida Y."/>
            <person name="Kitamura K."/>
            <person name="Iida Y."/>
            <person name="Hattori M."/>
            <person name="Ohkuma M."/>
        </authorList>
    </citation>
    <scope>NUCLEOTIDE SEQUENCE [LARGE SCALE GENOMIC DNA]</scope>
    <source>
        <strain evidence="6 7">JCM 16418</strain>
    </source>
</reference>
<dbReference type="eggNOG" id="COG0840">
    <property type="taxonomic scope" value="Bacteria"/>
</dbReference>
<keyword evidence="7" id="KW-1185">Reference proteome</keyword>
<dbReference type="RefSeq" id="WP_036650352.1">
    <property type="nucleotide sequence ID" value="NZ_BAVZ01000010.1"/>
</dbReference>
<evidence type="ECO:0000256" key="2">
    <source>
        <dbReference type="PROSITE-ProRule" id="PRU00284"/>
    </source>
</evidence>
<evidence type="ECO:0000313" key="7">
    <source>
        <dbReference type="Proteomes" id="UP000019364"/>
    </source>
</evidence>
<keyword evidence="4" id="KW-0472">Membrane</keyword>
<evidence type="ECO:0000259" key="5">
    <source>
        <dbReference type="PROSITE" id="PS50111"/>
    </source>
</evidence>
<evidence type="ECO:0000256" key="4">
    <source>
        <dbReference type="SAM" id="Phobius"/>
    </source>
</evidence>
<accession>W7YNI2</accession>
<comment type="caution">
    <text evidence="6">The sequence shown here is derived from an EMBL/GenBank/DDBJ whole genome shotgun (WGS) entry which is preliminary data.</text>
</comment>
<evidence type="ECO:0000256" key="1">
    <source>
        <dbReference type="ARBA" id="ARBA00023224"/>
    </source>
</evidence>
<feature type="transmembrane region" description="Helical" evidence="4">
    <location>
        <begin position="161"/>
        <end position="178"/>
    </location>
</feature>
<keyword evidence="3" id="KW-0175">Coiled coil</keyword>
<dbReference type="PROSITE" id="PS50111">
    <property type="entry name" value="CHEMOTAXIS_TRANSDUC_2"/>
    <property type="match status" value="1"/>
</dbReference>
<dbReference type="Proteomes" id="UP000019364">
    <property type="component" value="Unassembled WGS sequence"/>
</dbReference>
<organism evidence="6 7">
    <name type="scientific">Paenibacillus pini JCM 16418</name>
    <dbReference type="NCBI Taxonomy" id="1236976"/>
    <lineage>
        <taxon>Bacteria</taxon>
        <taxon>Bacillati</taxon>
        <taxon>Bacillota</taxon>
        <taxon>Bacilli</taxon>
        <taxon>Bacillales</taxon>
        <taxon>Paenibacillaceae</taxon>
        <taxon>Paenibacillus</taxon>
    </lineage>
</organism>
<feature type="coiled-coil region" evidence="3">
    <location>
        <begin position="463"/>
        <end position="490"/>
    </location>
</feature>
<evidence type="ECO:0000313" key="6">
    <source>
        <dbReference type="EMBL" id="GAF09163.1"/>
    </source>
</evidence>
<keyword evidence="4" id="KW-0812">Transmembrane</keyword>
<dbReference type="EMBL" id="BAVZ01000010">
    <property type="protein sequence ID" value="GAF09163.1"/>
    <property type="molecule type" value="Genomic_DNA"/>
</dbReference>
<dbReference type="SMART" id="SM00283">
    <property type="entry name" value="MA"/>
    <property type="match status" value="1"/>
</dbReference>
<evidence type="ECO:0000256" key="3">
    <source>
        <dbReference type="SAM" id="Coils"/>
    </source>
</evidence>
<proteinExistence type="predicted"/>
<dbReference type="GO" id="GO:0007165">
    <property type="term" value="P:signal transduction"/>
    <property type="evidence" value="ECO:0007669"/>
    <property type="project" value="UniProtKB-KW"/>
</dbReference>
<keyword evidence="4" id="KW-1133">Transmembrane helix</keyword>
<dbReference type="PANTHER" id="PTHR32089:SF112">
    <property type="entry name" value="LYSOZYME-LIKE PROTEIN-RELATED"/>
    <property type="match status" value="1"/>
</dbReference>
<dbReference type="AlphaFoldDB" id="W7YNI2"/>
<feature type="transmembrane region" description="Helical" evidence="4">
    <location>
        <begin position="115"/>
        <end position="141"/>
    </location>
</feature>
<dbReference type="PANTHER" id="PTHR32089">
    <property type="entry name" value="METHYL-ACCEPTING CHEMOTAXIS PROTEIN MCPB"/>
    <property type="match status" value="1"/>
</dbReference>
<feature type="transmembrane region" description="Helical" evidence="4">
    <location>
        <begin position="84"/>
        <end position="103"/>
    </location>
</feature>
<gene>
    <name evidence="6" type="ORF">JCM16418_3283</name>
</gene>
<dbReference type="OrthoDB" id="242546at2"/>
<dbReference type="GO" id="GO:0016020">
    <property type="term" value="C:membrane"/>
    <property type="evidence" value="ECO:0007669"/>
    <property type="project" value="InterPro"/>
</dbReference>
<protein>
    <submittedName>
        <fullName evidence="6">Methyl-accepting chemotaxis protein</fullName>
    </submittedName>
</protein>
<dbReference type="Gene3D" id="1.10.287.950">
    <property type="entry name" value="Methyl-accepting chemotaxis protein"/>
    <property type="match status" value="1"/>
</dbReference>
<dbReference type="Pfam" id="PF00015">
    <property type="entry name" value="MCPsignal"/>
    <property type="match status" value="1"/>
</dbReference>
<feature type="domain" description="Methyl-accepting transducer" evidence="5">
    <location>
        <begin position="224"/>
        <end position="474"/>
    </location>
</feature>
<feature type="transmembrane region" description="Helical" evidence="4">
    <location>
        <begin position="30"/>
        <end position="48"/>
    </location>
</feature>
<feature type="transmembrane region" description="Helical" evidence="4">
    <location>
        <begin position="54"/>
        <end position="77"/>
    </location>
</feature>
<name>W7YNI2_9BACL</name>
<dbReference type="SUPFAM" id="SSF58104">
    <property type="entry name" value="Methyl-accepting chemotaxis protein (MCP) signaling domain"/>
    <property type="match status" value="1"/>
</dbReference>
<keyword evidence="1 2" id="KW-0807">Transducer</keyword>
<dbReference type="InterPro" id="IPR004089">
    <property type="entry name" value="MCPsignal_dom"/>
</dbReference>
<dbReference type="STRING" id="1236976.JCM16418_3283"/>